<evidence type="ECO:0000313" key="3">
    <source>
        <dbReference type="Proteomes" id="UP000809789"/>
    </source>
</evidence>
<evidence type="ECO:0000256" key="1">
    <source>
        <dbReference type="SAM" id="MobiDB-lite"/>
    </source>
</evidence>
<dbReference type="EMBL" id="JAESVG020000003">
    <property type="protein sequence ID" value="KAG8629310.1"/>
    <property type="molecule type" value="Genomic_DNA"/>
</dbReference>
<dbReference type="AlphaFoldDB" id="A0A8K0PEK3"/>
<evidence type="ECO:0000313" key="2">
    <source>
        <dbReference type="EMBL" id="KAG8629310.1"/>
    </source>
</evidence>
<gene>
    <name evidence="2" type="ORF">KVT40_003175</name>
</gene>
<accession>A0A8K0PEK3</accession>
<name>A0A8K0PEK3_9PEZI</name>
<reference evidence="2" key="1">
    <citation type="submission" date="2021-07" db="EMBL/GenBank/DDBJ databases">
        <title>Elsinoe batatas strain:CRI-CJ2 Genome sequencing and assembly.</title>
        <authorList>
            <person name="Huang L."/>
        </authorList>
    </citation>
    <scope>NUCLEOTIDE SEQUENCE</scope>
    <source>
        <strain evidence="2">CRI-CJ2</strain>
    </source>
</reference>
<proteinExistence type="predicted"/>
<feature type="region of interest" description="Disordered" evidence="1">
    <location>
        <begin position="1"/>
        <end position="20"/>
    </location>
</feature>
<dbReference type="Proteomes" id="UP000809789">
    <property type="component" value="Unassembled WGS sequence"/>
</dbReference>
<protein>
    <submittedName>
        <fullName evidence="2">Uncharacterized protein</fullName>
    </submittedName>
</protein>
<dbReference type="OrthoDB" id="10385086at2759"/>
<feature type="compositionally biased region" description="Gly residues" evidence="1">
    <location>
        <begin position="1"/>
        <end position="10"/>
    </location>
</feature>
<organism evidence="2 3">
    <name type="scientific">Elsinoe batatas</name>
    <dbReference type="NCBI Taxonomy" id="2601811"/>
    <lineage>
        <taxon>Eukaryota</taxon>
        <taxon>Fungi</taxon>
        <taxon>Dikarya</taxon>
        <taxon>Ascomycota</taxon>
        <taxon>Pezizomycotina</taxon>
        <taxon>Dothideomycetes</taxon>
        <taxon>Dothideomycetidae</taxon>
        <taxon>Myriangiales</taxon>
        <taxon>Elsinoaceae</taxon>
        <taxon>Elsinoe</taxon>
    </lineage>
</organism>
<keyword evidence="3" id="KW-1185">Reference proteome</keyword>
<comment type="caution">
    <text evidence="2">The sequence shown here is derived from an EMBL/GenBank/DDBJ whole genome shotgun (WGS) entry which is preliminary data.</text>
</comment>
<sequence length="164" mass="16405">MGPGRVGPGGMREEDFGGLGFDHGHGGGFEQIAGGGVSAEGGFDDGLGLGCLGVTRSSSRPLRVSDRDSPSVVVMGGSGLTGDLKCQGQLAGVDGGAVSPTCGFAQDCDRFAIGGFNYDVGLAATRGVIIGHCVMSVVCSTSGGWLVGPPCDNWESWFCGVGKD</sequence>